<evidence type="ECO:0000313" key="3">
    <source>
        <dbReference type="Proteomes" id="UP001201812"/>
    </source>
</evidence>
<accession>A0AAD4QS35</accession>
<name>A0AAD4QS35_9BILA</name>
<proteinExistence type="predicted"/>
<feature type="compositionally biased region" description="Polar residues" evidence="1">
    <location>
        <begin position="161"/>
        <end position="180"/>
    </location>
</feature>
<dbReference type="Proteomes" id="UP001201812">
    <property type="component" value="Unassembled WGS sequence"/>
</dbReference>
<dbReference type="AlphaFoldDB" id="A0AAD4QS35"/>
<keyword evidence="3" id="KW-1185">Reference proteome</keyword>
<feature type="region of interest" description="Disordered" evidence="1">
    <location>
        <begin position="159"/>
        <end position="180"/>
    </location>
</feature>
<evidence type="ECO:0000256" key="1">
    <source>
        <dbReference type="SAM" id="MobiDB-lite"/>
    </source>
</evidence>
<dbReference type="EMBL" id="JAKKPZ010000464">
    <property type="protein sequence ID" value="KAI1694851.1"/>
    <property type="molecule type" value="Genomic_DNA"/>
</dbReference>
<protein>
    <submittedName>
        <fullName evidence="2">Uncharacterized protein</fullName>
    </submittedName>
</protein>
<feature type="region of interest" description="Disordered" evidence="1">
    <location>
        <begin position="224"/>
        <end position="268"/>
    </location>
</feature>
<evidence type="ECO:0000313" key="2">
    <source>
        <dbReference type="EMBL" id="KAI1694851.1"/>
    </source>
</evidence>
<reference evidence="2" key="1">
    <citation type="submission" date="2022-01" db="EMBL/GenBank/DDBJ databases">
        <title>Genome Sequence Resource for Two Populations of Ditylenchus destructor, the Migratory Endoparasitic Phytonematode.</title>
        <authorList>
            <person name="Zhang H."/>
            <person name="Lin R."/>
            <person name="Xie B."/>
        </authorList>
    </citation>
    <scope>NUCLEOTIDE SEQUENCE</scope>
    <source>
        <strain evidence="2">BazhouSP</strain>
    </source>
</reference>
<sequence>MVRYKDYEREQVFSYLCFDLEFFLKERRSYLKCPIAQCPTEIKELERGLHINEFFADILSCHVDKTEMEIFYDDKEIQIGQFVIPKKIDDRNQKGRKTTCVVKKILSSENSSNGQNSQQPHTELSVIQPQDQNNNMQPPQSGLSTILTQDQYNCQLHAPQIQPTPSGIQPTHQQSQQILHHSVTSNVTAADQDLQLHHPNSMSNGASDCGSVLANVALDADTSCHPKKRKLSDDPGTTSELDLGSSVKGGAANDSFQHTPAKRMDGTEKPSHIISYEQLDRRIQTNISAIKYLQRCNILPKARKVTCPRGLIKCLYGYDATPNTCDISDCEESPRVILGILYCWSRQMSEKEIIETVGLQIGTEVSSCLVNRVSSYVHEACYWHVYNRNPTKKIGGLGKIVEVDTKMFGKQWILGAVCRETMEKWMVVVPETMQAIDIVKSKFVSKLQGHGRLIPQRLYHEDYHLDIQIKNSKLLLLMRGRGTCFVPTKELQNGQERKWPICSNSELCTHHRPLDDMRPFLGEYVRFENTKIECHDELCTSIPELESLAHIWTGHTLIINGHSDKISDFVSSILSSTIVLQCHTLKLNVRPHFDLSFFQYPALYTLSTVHFNGQPFSAYELVIFTQQKTAYPQSKVVFVVTVTHQLSDAINNIYEEFLKSTNPCRLKIIIRTPTTHLKQEYFRAENHRTGEALEMKFLTKAEVKMTFDVDEKIGLFAEALILDRHII</sequence>
<gene>
    <name evidence="2" type="ORF">DdX_19910</name>
</gene>
<comment type="caution">
    <text evidence="2">The sequence shown here is derived from an EMBL/GenBank/DDBJ whole genome shotgun (WGS) entry which is preliminary data.</text>
</comment>
<organism evidence="2 3">
    <name type="scientific">Ditylenchus destructor</name>
    <dbReference type="NCBI Taxonomy" id="166010"/>
    <lineage>
        <taxon>Eukaryota</taxon>
        <taxon>Metazoa</taxon>
        <taxon>Ecdysozoa</taxon>
        <taxon>Nematoda</taxon>
        <taxon>Chromadorea</taxon>
        <taxon>Rhabditida</taxon>
        <taxon>Tylenchina</taxon>
        <taxon>Tylenchomorpha</taxon>
        <taxon>Sphaerularioidea</taxon>
        <taxon>Anguinidae</taxon>
        <taxon>Anguininae</taxon>
        <taxon>Ditylenchus</taxon>
    </lineage>
</organism>